<sequence>MHTPSRAFALLLVNTFIANLTTNFLWFAATFWVYLETRSVLATSIMGGAYMLLVAVVAVPFGMLVDRLRKKSVMVASQVLTAVSFAAALVCYHVFPHDRLLTIGAVPFWIFVAAVLFGGIAESAREIALPTTVTLLVPVEGRAKANGRVGIVNGLSFAVTSVFSGLALGLIGMGWTIVVAVVLSVLSLGHLVTIAVPEPAVQHAATAPRPVALGAAARTVVAIPGLLALIIFSTFNNLVGGVFLALLDPYGLTLMSVEAWGLLWGVVSFGFIIGGAVVATVGLGRKPLRLLLFGDVVIQLIGLLFTLRESVALLAAGLLLYMAVIPVVEAAEQTTLQRVVPYGLQGRVFGFAQAVETAAAPLTAFLIGPLAQYGLIPYMASDPGRRAFGWLVGAGEARGIALVFIGASSIGLLVTGLAFASRSYQVLSAEYAAGATEPGTG</sequence>
<evidence type="ECO:0000256" key="5">
    <source>
        <dbReference type="ARBA" id="ARBA00023136"/>
    </source>
</evidence>
<dbReference type="KEGG" id="rain:Rai3103_05210"/>
<dbReference type="RefSeq" id="WP_153571684.1">
    <property type="nucleotide sequence ID" value="NZ_CP045725.1"/>
</dbReference>
<feature type="transmembrane region" description="Helical" evidence="6">
    <location>
        <begin position="217"/>
        <end position="247"/>
    </location>
</feature>
<feature type="transmembrane region" description="Helical" evidence="6">
    <location>
        <begin position="151"/>
        <end position="171"/>
    </location>
</feature>
<keyword evidence="9" id="KW-1185">Reference proteome</keyword>
<accession>A0A5Q2FBQ8</accession>
<evidence type="ECO:0000256" key="4">
    <source>
        <dbReference type="ARBA" id="ARBA00022989"/>
    </source>
</evidence>
<dbReference type="EMBL" id="CP045725">
    <property type="protein sequence ID" value="QGF23157.1"/>
    <property type="molecule type" value="Genomic_DNA"/>
</dbReference>
<evidence type="ECO:0000313" key="9">
    <source>
        <dbReference type="Proteomes" id="UP000386847"/>
    </source>
</evidence>
<dbReference type="PANTHER" id="PTHR23513">
    <property type="entry name" value="INTEGRAL MEMBRANE EFFLUX PROTEIN-RELATED"/>
    <property type="match status" value="1"/>
</dbReference>
<feature type="transmembrane region" description="Helical" evidence="6">
    <location>
        <begin position="400"/>
        <end position="420"/>
    </location>
</feature>
<evidence type="ECO:0000256" key="1">
    <source>
        <dbReference type="ARBA" id="ARBA00004651"/>
    </source>
</evidence>
<evidence type="ECO:0000259" key="7">
    <source>
        <dbReference type="PROSITE" id="PS50850"/>
    </source>
</evidence>
<keyword evidence="2" id="KW-1003">Cell membrane</keyword>
<dbReference type="InterPro" id="IPR036259">
    <property type="entry name" value="MFS_trans_sf"/>
</dbReference>
<dbReference type="PANTHER" id="PTHR23513:SF6">
    <property type="entry name" value="MAJOR FACILITATOR SUPERFAMILY ASSOCIATED DOMAIN-CONTAINING PROTEIN"/>
    <property type="match status" value="1"/>
</dbReference>
<dbReference type="Gene3D" id="1.20.1250.20">
    <property type="entry name" value="MFS general substrate transporter like domains"/>
    <property type="match status" value="1"/>
</dbReference>
<evidence type="ECO:0000256" key="3">
    <source>
        <dbReference type="ARBA" id="ARBA00022692"/>
    </source>
</evidence>
<feature type="transmembrane region" description="Helical" evidence="6">
    <location>
        <begin position="259"/>
        <end position="281"/>
    </location>
</feature>
<feature type="transmembrane region" description="Helical" evidence="6">
    <location>
        <begin position="40"/>
        <end position="61"/>
    </location>
</feature>
<evidence type="ECO:0000256" key="6">
    <source>
        <dbReference type="SAM" id="Phobius"/>
    </source>
</evidence>
<feature type="transmembrane region" description="Helical" evidence="6">
    <location>
        <begin position="311"/>
        <end position="328"/>
    </location>
</feature>
<dbReference type="Proteomes" id="UP000386847">
    <property type="component" value="Chromosome"/>
</dbReference>
<feature type="transmembrane region" description="Helical" evidence="6">
    <location>
        <begin position="177"/>
        <end position="196"/>
    </location>
</feature>
<comment type="subcellular location">
    <subcellularLocation>
        <location evidence="1">Cell membrane</location>
        <topology evidence="1">Multi-pass membrane protein</topology>
    </subcellularLocation>
</comment>
<name>A0A5Q2FBQ8_9ACTN</name>
<organism evidence="8 9">
    <name type="scientific">Raineyella fluvialis</name>
    <dbReference type="NCBI Taxonomy" id="2662261"/>
    <lineage>
        <taxon>Bacteria</taxon>
        <taxon>Bacillati</taxon>
        <taxon>Actinomycetota</taxon>
        <taxon>Actinomycetes</taxon>
        <taxon>Propionibacteriales</taxon>
        <taxon>Propionibacteriaceae</taxon>
        <taxon>Raineyella</taxon>
    </lineage>
</organism>
<feature type="transmembrane region" description="Helical" evidence="6">
    <location>
        <begin position="7"/>
        <end position="34"/>
    </location>
</feature>
<dbReference type="AlphaFoldDB" id="A0A5Q2FBQ8"/>
<keyword evidence="5 6" id="KW-0472">Membrane</keyword>
<feature type="domain" description="Major facilitator superfamily (MFS) profile" evidence="7">
    <location>
        <begin position="7"/>
        <end position="423"/>
    </location>
</feature>
<dbReference type="InterPro" id="IPR011701">
    <property type="entry name" value="MFS"/>
</dbReference>
<dbReference type="GO" id="GO:0005886">
    <property type="term" value="C:plasma membrane"/>
    <property type="evidence" value="ECO:0007669"/>
    <property type="project" value="UniProtKB-SubCell"/>
</dbReference>
<protein>
    <submittedName>
        <fullName evidence="8">MFS transporter</fullName>
    </submittedName>
</protein>
<feature type="transmembrane region" description="Helical" evidence="6">
    <location>
        <begin position="73"/>
        <end position="95"/>
    </location>
</feature>
<keyword evidence="4 6" id="KW-1133">Transmembrane helix</keyword>
<feature type="transmembrane region" description="Helical" evidence="6">
    <location>
        <begin position="101"/>
        <end position="121"/>
    </location>
</feature>
<evidence type="ECO:0000313" key="8">
    <source>
        <dbReference type="EMBL" id="QGF23157.1"/>
    </source>
</evidence>
<evidence type="ECO:0000256" key="2">
    <source>
        <dbReference type="ARBA" id="ARBA00022475"/>
    </source>
</evidence>
<proteinExistence type="predicted"/>
<reference evidence="8 9" key="1">
    <citation type="submission" date="2019-10" db="EMBL/GenBank/DDBJ databases">
        <title>Genomic analysis of Raineyella sp. CBA3103.</title>
        <authorList>
            <person name="Roh S.W."/>
        </authorList>
    </citation>
    <scope>NUCLEOTIDE SEQUENCE [LARGE SCALE GENOMIC DNA]</scope>
    <source>
        <strain evidence="8 9">CBA3103</strain>
    </source>
</reference>
<gene>
    <name evidence="8" type="ORF">Rai3103_05210</name>
</gene>
<dbReference type="PROSITE" id="PS50850">
    <property type="entry name" value="MFS"/>
    <property type="match status" value="1"/>
</dbReference>
<keyword evidence="3 6" id="KW-0812">Transmembrane</keyword>
<dbReference type="InterPro" id="IPR020846">
    <property type="entry name" value="MFS_dom"/>
</dbReference>
<dbReference type="SUPFAM" id="SSF103473">
    <property type="entry name" value="MFS general substrate transporter"/>
    <property type="match status" value="1"/>
</dbReference>
<feature type="transmembrane region" description="Helical" evidence="6">
    <location>
        <begin position="359"/>
        <end position="380"/>
    </location>
</feature>
<dbReference type="Pfam" id="PF07690">
    <property type="entry name" value="MFS_1"/>
    <property type="match status" value="1"/>
</dbReference>
<dbReference type="GO" id="GO:0022857">
    <property type="term" value="F:transmembrane transporter activity"/>
    <property type="evidence" value="ECO:0007669"/>
    <property type="project" value="InterPro"/>
</dbReference>
<feature type="transmembrane region" description="Helical" evidence="6">
    <location>
        <begin position="288"/>
        <end position="305"/>
    </location>
</feature>